<dbReference type="Ensembl" id="ENSFTIT00000014281.1">
    <property type="protein sequence ID" value="ENSFTIP00000013690.1"/>
    <property type="gene ID" value="ENSFTIG00000009131.1"/>
</dbReference>
<dbReference type="InterPro" id="IPR002110">
    <property type="entry name" value="Ankyrin_rpt"/>
</dbReference>
<feature type="compositionally biased region" description="Acidic residues" evidence="2">
    <location>
        <begin position="49"/>
        <end position="58"/>
    </location>
</feature>
<dbReference type="Pfam" id="PF12796">
    <property type="entry name" value="Ank_2"/>
    <property type="match status" value="1"/>
</dbReference>
<dbReference type="InterPro" id="IPR040429">
    <property type="entry name" value="C11orf97-like"/>
</dbReference>
<dbReference type="PROSITE" id="PS50088">
    <property type="entry name" value="ANK_REPEAT"/>
    <property type="match status" value="1"/>
</dbReference>
<organism evidence="3 4">
    <name type="scientific">Falco tinnunculus</name>
    <name type="common">Common kestrel</name>
    <dbReference type="NCBI Taxonomy" id="100819"/>
    <lineage>
        <taxon>Eukaryota</taxon>
        <taxon>Metazoa</taxon>
        <taxon>Chordata</taxon>
        <taxon>Craniata</taxon>
        <taxon>Vertebrata</taxon>
        <taxon>Euteleostomi</taxon>
        <taxon>Archelosauria</taxon>
        <taxon>Archosauria</taxon>
        <taxon>Dinosauria</taxon>
        <taxon>Saurischia</taxon>
        <taxon>Theropoda</taxon>
        <taxon>Coelurosauria</taxon>
        <taxon>Aves</taxon>
        <taxon>Neognathae</taxon>
        <taxon>Neoaves</taxon>
        <taxon>Telluraves</taxon>
        <taxon>Australaves</taxon>
        <taxon>Falconiformes</taxon>
        <taxon>Falconidae</taxon>
        <taxon>Falco</taxon>
    </lineage>
</organism>
<dbReference type="InterPro" id="IPR036770">
    <property type="entry name" value="Ankyrin_rpt-contain_sf"/>
</dbReference>
<feature type="repeat" description="ANK" evidence="1">
    <location>
        <begin position="107"/>
        <end position="139"/>
    </location>
</feature>
<dbReference type="PANTHER" id="PTHR38326:SF1">
    <property type="entry name" value="CHROMOSOME 11 OPEN READING FRAME 97"/>
    <property type="match status" value="1"/>
</dbReference>
<keyword evidence="1" id="KW-0040">ANK repeat</keyword>
<accession>A0A8C4UIJ0</accession>
<dbReference type="OMA" id="INRDECH"/>
<name>A0A8C4UIJ0_FALTI</name>
<reference evidence="3" key="1">
    <citation type="submission" date="2025-08" db="UniProtKB">
        <authorList>
            <consortium name="Ensembl"/>
        </authorList>
    </citation>
    <scope>IDENTIFICATION</scope>
</reference>
<evidence type="ECO:0000256" key="2">
    <source>
        <dbReference type="SAM" id="MobiDB-lite"/>
    </source>
</evidence>
<dbReference type="PROSITE" id="PS50297">
    <property type="entry name" value="ANK_REP_REGION"/>
    <property type="match status" value="1"/>
</dbReference>
<dbReference type="Proteomes" id="UP000694562">
    <property type="component" value="Unplaced"/>
</dbReference>
<dbReference type="OrthoDB" id="19174at2759"/>
<protein>
    <recommendedName>
        <fullName evidence="5">Ankyrin repeat domain-containing protein 49</fullName>
    </recommendedName>
</protein>
<feature type="region of interest" description="Disordered" evidence="2">
    <location>
        <begin position="40"/>
        <end position="59"/>
    </location>
</feature>
<sequence>MSKDKQIDEDDDDSEQFEDFTENFNQLELLETHRHLIPVGTQSCWSGQSDDDDDEQERSEEWYEMQEKKMEKNPEKLLLWAAENNRLSTVRRLLSEKLAPVNARDEDQYTPLHRAAYSGHLDVAHELVAQGADVHAQTVDGWTPLHSAWEKMAYVEPPRRVKEVIEEDLYFWKEACRTKHPAAVALDGICSVKKNFAIGSLKPVSQNRNSLLLQPQFYSRHAGMKNC</sequence>
<dbReference type="SUPFAM" id="SSF48403">
    <property type="entry name" value="Ankyrin repeat"/>
    <property type="match status" value="1"/>
</dbReference>
<dbReference type="AlphaFoldDB" id="A0A8C4UIJ0"/>
<evidence type="ECO:0000313" key="3">
    <source>
        <dbReference type="Ensembl" id="ENSFTIP00000013690.1"/>
    </source>
</evidence>
<evidence type="ECO:0000313" key="4">
    <source>
        <dbReference type="Proteomes" id="UP000694562"/>
    </source>
</evidence>
<reference evidence="3" key="2">
    <citation type="submission" date="2025-09" db="UniProtKB">
        <authorList>
            <consortium name="Ensembl"/>
        </authorList>
    </citation>
    <scope>IDENTIFICATION</scope>
</reference>
<dbReference type="GO" id="GO:0097546">
    <property type="term" value="C:ciliary base"/>
    <property type="evidence" value="ECO:0007669"/>
    <property type="project" value="TreeGrafter"/>
</dbReference>
<proteinExistence type="predicted"/>
<evidence type="ECO:0008006" key="5">
    <source>
        <dbReference type="Google" id="ProtNLM"/>
    </source>
</evidence>
<dbReference type="Gene3D" id="1.25.40.20">
    <property type="entry name" value="Ankyrin repeat-containing domain"/>
    <property type="match status" value="1"/>
</dbReference>
<keyword evidence="4" id="KW-1185">Reference proteome</keyword>
<dbReference type="SMART" id="SM00248">
    <property type="entry name" value="ANK"/>
    <property type="match status" value="2"/>
</dbReference>
<dbReference type="PANTHER" id="PTHR38326">
    <property type="entry name" value="CHROMOSOME 11 OPEN READING FRAME 97"/>
    <property type="match status" value="1"/>
</dbReference>
<evidence type="ECO:0000256" key="1">
    <source>
        <dbReference type="PROSITE-ProRule" id="PRU00023"/>
    </source>
</evidence>